<dbReference type="HOGENOM" id="CLU_108534_0_0_6"/>
<comment type="caution">
    <text evidence="1">The sequence shown here is derived from an EMBL/GenBank/DDBJ whole genome shotgun (WGS) entry which is preliminary data.</text>
</comment>
<organism evidence="1 2">
    <name type="scientific">Xanthomonas sacchari</name>
    <dbReference type="NCBI Taxonomy" id="56458"/>
    <lineage>
        <taxon>Bacteria</taxon>
        <taxon>Pseudomonadati</taxon>
        <taxon>Pseudomonadota</taxon>
        <taxon>Gammaproteobacteria</taxon>
        <taxon>Lysobacterales</taxon>
        <taxon>Lysobacteraceae</taxon>
        <taxon>Xanthomonas</taxon>
    </lineage>
</organism>
<sequence length="156" mass="17474">MKTPLFHQAHTGSDVRLQFIDWAKRHGHSPASGAAAFVEHQANLDEAARQLRLNPGDDVRHLLRRYLVSLGEAQDVAVQFPPSYHYRSPQGQSFRYTLTLVLAEDGVEWKARVWTGLEYLGLIVGRGAGPRANYTRLARMAVEHELASDAPRFTLG</sequence>
<evidence type="ECO:0000313" key="2">
    <source>
        <dbReference type="Proteomes" id="UP000247346"/>
    </source>
</evidence>
<name>A0A0A8E1V1_9XANT</name>
<dbReference type="OrthoDB" id="5985732at2"/>
<reference evidence="1 2" key="1">
    <citation type="submission" date="2016-08" db="EMBL/GenBank/DDBJ databases">
        <authorList>
            <person name="Seilhamer J.J."/>
        </authorList>
    </citation>
    <scope>NUCLEOTIDE SEQUENCE [LARGE SCALE GENOMIC DNA]</scope>
    <source>
        <strain evidence="1 2">CFBP4641</strain>
    </source>
</reference>
<dbReference type="AlphaFoldDB" id="A0A0A8E1V1"/>
<evidence type="ECO:0000313" key="1">
    <source>
        <dbReference type="EMBL" id="PPU79906.1"/>
    </source>
</evidence>
<dbReference type="GeneID" id="93877552"/>
<proteinExistence type="predicted"/>
<dbReference type="RefSeq" id="WP_010343261.1">
    <property type="nucleotide sequence ID" value="NZ_CP010409.1"/>
</dbReference>
<gene>
    <name evidence="1" type="ORF">XsacCFBP4641_20015</name>
</gene>
<dbReference type="Proteomes" id="UP000247346">
    <property type="component" value="Unassembled WGS sequence"/>
</dbReference>
<accession>A0A0A8E1V1</accession>
<dbReference type="KEGG" id="xsa:SB85_10215"/>
<protein>
    <submittedName>
        <fullName evidence="1">Uncharacterized protein</fullName>
    </submittedName>
</protein>
<dbReference type="EMBL" id="MDEK01000025">
    <property type="protein sequence ID" value="PPU79906.1"/>
    <property type="molecule type" value="Genomic_DNA"/>
</dbReference>